<dbReference type="Pfam" id="PF19773">
    <property type="entry name" value="DUF6259"/>
    <property type="match status" value="1"/>
</dbReference>
<dbReference type="SUPFAM" id="SSF51445">
    <property type="entry name" value="(Trans)glycosidases"/>
    <property type="match status" value="1"/>
</dbReference>
<dbReference type="RefSeq" id="WP_015546440.1">
    <property type="nucleotide sequence ID" value="NC_021030.1"/>
</dbReference>
<proteinExistence type="predicted"/>
<dbReference type="BioCyc" id="ASHA717959:AL1_RS04620-MONOMER"/>
<protein>
    <recommendedName>
        <fullName evidence="2">DUF6259 domain-containing protein</fullName>
    </recommendedName>
</protein>
<name>D4IKR3_9BACT</name>
<dbReference type="KEGG" id="ash:AL1_09950"/>
<dbReference type="InterPro" id="IPR017853">
    <property type="entry name" value="GH"/>
</dbReference>
<dbReference type="Proteomes" id="UP000008794">
    <property type="component" value="Chromosome"/>
</dbReference>
<sequence length="679" mass="75671">MMKRICKLSVCLLLLNLPTFARCQTAVSRTGDDYTLSNRYVEAVFGAGKVFGIKKLVLNGRSVAPEGQNDRPWALVYKGPQGENPELLPEHAVYEGVGVRDDAGAKTLVFTWQLTLDYSPVKYPVRMYVTLPDGGELLQWNLEADLPAGWLVTDVKFPRIVIDRPAAGKVITTEGWGVEKPLDIATFEARYPSHASAMQFVLVHNGDGALYYGTEDRRGCGKTYSVQCTHKTVVFNDAIPASAGWIENGTFRLPWTSVVGFAPEGWEDAVVRWYRPFTFTTEWGSKPLSARNIPQWCYNADAWVRAKYVGDDTFDAVKSAAEYFGDGLGVHWYFWHNHPYDTHYPDYLPAKEGFAGMVRAVQQSGARVTPYINGRLWDPAADSYKRDRGYDASCRKPDGSLYTEIYPTSKVLNTVTCPSTAIWHRKIIGLVDSLQTGLGVDGVYIDQISAAAPEPCWNERHDHPVGGGSFWYDGYRRLIGEIRANHLQEGKILTSEENAECYIDLFDMLLVVNTPHEENACVIKPVFPMVYSDRAVTSAFTYTPATADKMGLGDFRYELAKALLWGSQIGWVDPRPLMSERAAKEARFMKTLMDFRRGVHDVVYGGLFIREFAPSGDNPVVRIPGFGDDASVLAAEWLKPDGKRVYLIVNMDDKAHTVSLPGVGKPVGMAGASCRRIDL</sequence>
<evidence type="ECO:0000256" key="1">
    <source>
        <dbReference type="SAM" id="SignalP"/>
    </source>
</evidence>
<keyword evidence="1" id="KW-0732">Signal</keyword>
<reference evidence="3 4" key="1">
    <citation type="submission" date="2010-03" db="EMBL/GenBank/DDBJ databases">
        <title>The genome sequence of Alistipes shahii WAL 8301.</title>
        <authorList>
            <consortium name="metaHIT consortium -- http://www.metahit.eu/"/>
            <person name="Pajon A."/>
            <person name="Turner K."/>
            <person name="Parkhill J."/>
        </authorList>
    </citation>
    <scope>NUCLEOTIDE SEQUENCE [LARGE SCALE GENOMIC DNA]</scope>
    <source>
        <strain evidence="3 4">WAL 8301</strain>
    </source>
</reference>
<keyword evidence="4" id="KW-1185">Reference proteome</keyword>
<dbReference type="STRING" id="717959.AL1_09950"/>
<reference evidence="3 4" key="2">
    <citation type="submission" date="2010-03" db="EMBL/GenBank/DDBJ databases">
        <authorList>
            <person name="Pajon A."/>
        </authorList>
    </citation>
    <scope>NUCLEOTIDE SEQUENCE [LARGE SCALE GENOMIC DNA]</scope>
    <source>
        <strain evidence="3 4">WAL 8301</strain>
    </source>
</reference>
<dbReference type="InterPro" id="IPR046226">
    <property type="entry name" value="DUF6259"/>
</dbReference>
<feature type="signal peptide" evidence="1">
    <location>
        <begin position="1"/>
        <end position="21"/>
    </location>
</feature>
<feature type="chain" id="PRO_5003059146" description="DUF6259 domain-containing protein" evidence="1">
    <location>
        <begin position="22"/>
        <end position="679"/>
    </location>
</feature>
<feature type="domain" description="DUF6259" evidence="2">
    <location>
        <begin position="251"/>
        <end position="542"/>
    </location>
</feature>
<evidence type="ECO:0000259" key="2">
    <source>
        <dbReference type="Pfam" id="PF19773"/>
    </source>
</evidence>
<evidence type="ECO:0000313" key="4">
    <source>
        <dbReference type="Proteomes" id="UP000008794"/>
    </source>
</evidence>
<accession>D4IKR3</accession>
<dbReference type="EMBL" id="FP929032">
    <property type="protein sequence ID" value="CBK63525.1"/>
    <property type="molecule type" value="Genomic_DNA"/>
</dbReference>
<evidence type="ECO:0000313" key="3">
    <source>
        <dbReference type="EMBL" id="CBK63525.1"/>
    </source>
</evidence>
<dbReference type="PATRIC" id="fig|717959.3.peg.2588"/>
<dbReference type="AlphaFoldDB" id="D4IKR3"/>
<dbReference type="HOGENOM" id="CLU_404748_0_0_10"/>
<gene>
    <name evidence="3" type="ORF">AL1_09950</name>
</gene>
<organism evidence="3 4">
    <name type="scientific">Alistipes shahii WAL 8301</name>
    <dbReference type="NCBI Taxonomy" id="717959"/>
    <lineage>
        <taxon>Bacteria</taxon>
        <taxon>Pseudomonadati</taxon>
        <taxon>Bacteroidota</taxon>
        <taxon>Bacteroidia</taxon>
        <taxon>Bacteroidales</taxon>
        <taxon>Rikenellaceae</taxon>
        <taxon>Alistipes</taxon>
    </lineage>
</organism>